<gene>
    <name evidence="2" type="ORF">EHQ64_16320</name>
</gene>
<dbReference type="EMBL" id="RQGF01000031">
    <property type="protein sequence ID" value="TGL59249.1"/>
    <property type="molecule type" value="Genomic_DNA"/>
</dbReference>
<protein>
    <submittedName>
        <fullName evidence="2">Uncharacterized protein</fullName>
    </submittedName>
</protein>
<keyword evidence="1" id="KW-0472">Membrane</keyword>
<dbReference type="RefSeq" id="WP_135650871.1">
    <property type="nucleotide sequence ID" value="NZ_RQGF01000031.1"/>
</dbReference>
<dbReference type="OrthoDB" id="331088at2"/>
<evidence type="ECO:0000313" key="2">
    <source>
        <dbReference type="EMBL" id="TGL59249.1"/>
    </source>
</evidence>
<dbReference type="Proteomes" id="UP000297762">
    <property type="component" value="Unassembled WGS sequence"/>
</dbReference>
<keyword evidence="1" id="KW-0812">Transmembrane</keyword>
<feature type="transmembrane region" description="Helical" evidence="1">
    <location>
        <begin position="44"/>
        <end position="68"/>
    </location>
</feature>
<proteinExistence type="predicted"/>
<accession>A0A4R9K0R0</accession>
<reference evidence="2" key="1">
    <citation type="journal article" date="2019" name="PLoS Negl. Trop. Dis.">
        <title>Revisiting the worldwide diversity of Leptospira species in the environment.</title>
        <authorList>
            <person name="Vincent A.T."/>
            <person name="Schiettekatte O."/>
            <person name="Bourhy P."/>
            <person name="Veyrier F.J."/>
            <person name="Picardeau M."/>
        </authorList>
    </citation>
    <scope>NUCLEOTIDE SEQUENCE [LARGE SCALE GENOMIC DNA]</scope>
    <source>
        <strain evidence="2">201702455</strain>
    </source>
</reference>
<feature type="transmembrane region" description="Helical" evidence="1">
    <location>
        <begin position="75"/>
        <end position="96"/>
    </location>
</feature>
<keyword evidence="1" id="KW-1133">Transmembrane helix</keyword>
<keyword evidence="3" id="KW-1185">Reference proteome</keyword>
<organism evidence="2 3">
    <name type="scientific">Leptospira sarikeiensis</name>
    <dbReference type="NCBI Taxonomy" id="2484943"/>
    <lineage>
        <taxon>Bacteria</taxon>
        <taxon>Pseudomonadati</taxon>
        <taxon>Spirochaetota</taxon>
        <taxon>Spirochaetia</taxon>
        <taxon>Leptospirales</taxon>
        <taxon>Leptospiraceae</taxon>
        <taxon>Leptospira</taxon>
    </lineage>
</organism>
<dbReference type="AlphaFoldDB" id="A0A4R9K0R0"/>
<evidence type="ECO:0000256" key="1">
    <source>
        <dbReference type="SAM" id="Phobius"/>
    </source>
</evidence>
<name>A0A4R9K0R0_9LEPT</name>
<sequence>MNPLDPISRGKLILGIDCAAFIGGITVIVLHKPIAEFYNLPQRLLLFMGIVNLLYGSYSGSLFFGMLFGKSVKKLWINILIFGNLGWSFVCLGMIVSHWNLINIYGISHIGSEGVYVIALGILEFRFVRPLGV</sequence>
<feature type="transmembrane region" description="Helical" evidence="1">
    <location>
        <begin position="12"/>
        <end position="32"/>
    </location>
</feature>
<feature type="transmembrane region" description="Helical" evidence="1">
    <location>
        <begin position="102"/>
        <end position="123"/>
    </location>
</feature>
<evidence type="ECO:0000313" key="3">
    <source>
        <dbReference type="Proteomes" id="UP000297762"/>
    </source>
</evidence>
<comment type="caution">
    <text evidence="2">The sequence shown here is derived from an EMBL/GenBank/DDBJ whole genome shotgun (WGS) entry which is preliminary data.</text>
</comment>